<proteinExistence type="predicted"/>
<evidence type="ECO:0000256" key="1">
    <source>
        <dbReference type="SAM" id="Phobius"/>
    </source>
</evidence>
<keyword evidence="3" id="KW-1185">Reference proteome</keyword>
<dbReference type="InterPro" id="IPR030925">
    <property type="entry name" value="T2SS_GspN_Lepto"/>
</dbReference>
<accession>A0A521G0V5</accession>
<dbReference type="EMBL" id="NQJD01000021">
    <property type="protein sequence ID" value="TAA74635.1"/>
    <property type="molecule type" value="Genomic_DNA"/>
</dbReference>
<evidence type="ECO:0000313" key="3">
    <source>
        <dbReference type="Proteomes" id="UP000316238"/>
    </source>
</evidence>
<keyword evidence="1" id="KW-1133">Transmembrane helix</keyword>
<protein>
    <submittedName>
        <fullName evidence="2">Type II secretion system protein N</fullName>
    </submittedName>
</protein>
<evidence type="ECO:0000313" key="2">
    <source>
        <dbReference type="EMBL" id="TAA74635.1"/>
    </source>
</evidence>
<keyword evidence="1" id="KW-0812">Transmembrane</keyword>
<reference evidence="2" key="1">
    <citation type="submission" date="2017-07" db="EMBL/GenBank/DDBJ databases">
        <title>The cable genome - Insights into the physiology and evolution of filamentous bacteria capable of sulfide oxidation via long distance electron transfer.</title>
        <authorList>
            <person name="Thorup C."/>
            <person name="Bjerg J.T."/>
            <person name="Schreiber L."/>
            <person name="Nielsen L.P."/>
            <person name="Kjeldsen K.U."/>
            <person name="Boesen T."/>
            <person name="Boggild A."/>
            <person name="Meysman F."/>
            <person name="Geelhoed J."/>
            <person name="Schramm A."/>
        </authorList>
    </citation>
    <scope>NUCLEOTIDE SEQUENCE [LARGE SCALE GENOMIC DNA]</scope>
    <source>
        <strain evidence="2">GS</strain>
    </source>
</reference>
<sequence>MQMKQMLPGRGFCGYLIYTVAVLLLMLWLQFPAAAVKAKAEAELNQLTPGLEWQIGTIGLTLPADIRFGQIKVSGKGEKEPLVRAESLTLRPDFFNWRSWSALYRLQLLGGSVSGRLGLSKDRSGLEYSGELQGIRFDSPDFKKLLEGYDRTVSGTLSGNFTGRSAGQQGLFAELQGSFKVGKGAISLQAPVLGMDQIAFETISSTIKRRAGAVQIEGGKLESRLLAAEFSGDLRLTEPVASSSIRLKVSLNPRPELMASVGSPMLINLLKGQLKNDKLPFTVTGTLNAPGIVFNGLPADFNQQLQGRSGQP</sequence>
<name>A0A521G0V5_9BACT</name>
<dbReference type="Proteomes" id="UP000316238">
    <property type="component" value="Unassembled WGS sequence"/>
</dbReference>
<feature type="transmembrane region" description="Helical" evidence="1">
    <location>
        <begin position="12"/>
        <end position="31"/>
    </location>
</feature>
<organism evidence="2 3">
    <name type="scientific">Candidatus Electronema aureum</name>
    <dbReference type="NCBI Taxonomy" id="2005002"/>
    <lineage>
        <taxon>Bacteria</taxon>
        <taxon>Pseudomonadati</taxon>
        <taxon>Thermodesulfobacteriota</taxon>
        <taxon>Desulfobulbia</taxon>
        <taxon>Desulfobulbales</taxon>
        <taxon>Desulfobulbaceae</taxon>
        <taxon>Candidatus Electronema</taxon>
    </lineage>
</organism>
<dbReference type="NCBIfam" id="TIGR04411">
    <property type="entry name" value="T2SS_GspN_Lepto"/>
    <property type="match status" value="1"/>
</dbReference>
<comment type="caution">
    <text evidence="2">The sequence shown here is derived from an EMBL/GenBank/DDBJ whole genome shotgun (WGS) entry which is preliminary data.</text>
</comment>
<gene>
    <name evidence="2" type="ORF">CDV28_12129</name>
</gene>
<keyword evidence="1" id="KW-0472">Membrane</keyword>
<dbReference type="AlphaFoldDB" id="A0A521G0V5"/>